<dbReference type="Proteomes" id="UP000825935">
    <property type="component" value="Chromosome 27"/>
</dbReference>
<keyword evidence="3" id="KW-1185">Reference proteome</keyword>
<accession>A0A8T2RFW0</accession>
<keyword evidence="1" id="KW-1133">Transmembrane helix</keyword>
<dbReference type="AlphaFoldDB" id="A0A8T2RFW0"/>
<dbReference type="EMBL" id="CM035432">
    <property type="protein sequence ID" value="KAH7294801.1"/>
    <property type="molecule type" value="Genomic_DNA"/>
</dbReference>
<keyword evidence="1" id="KW-0812">Transmembrane</keyword>
<evidence type="ECO:0000256" key="1">
    <source>
        <dbReference type="SAM" id="Phobius"/>
    </source>
</evidence>
<evidence type="ECO:0000313" key="2">
    <source>
        <dbReference type="EMBL" id="KAH7294801.1"/>
    </source>
</evidence>
<evidence type="ECO:0000313" key="3">
    <source>
        <dbReference type="Proteomes" id="UP000825935"/>
    </source>
</evidence>
<protein>
    <submittedName>
        <fullName evidence="2">Uncharacterized protein</fullName>
    </submittedName>
</protein>
<feature type="transmembrane region" description="Helical" evidence="1">
    <location>
        <begin position="12"/>
        <end position="29"/>
    </location>
</feature>
<reference evidence="2 3" key="1">
    <citation type="submission" date="2021-08" db="EMBL/GenBank/DDBJ databases">
        <title>WGS assembly of Ceratopteris richardii.</title>
        <authorList>
            <person name="Marchant D.B."/>
            <person name="Chen G."/>
            <person name="Jenkins J."/>
            <person name="Shu S."/>
            <person name="Leebens-Mack J."/>
            <person name="Grimwood J."/>
            <person name="Schmutz J."/>
            <person name="Soltis P."/>
            <person name="Soltis D."/>
            <person name="Chen Z.-H."/>
        </authorList>
    </citation>
    <scope>NUCLEOTIDE SEQUENCE [LARGE SCALE GENOMIC DNA]</scope>
    <source>
        <strain evidence="2">Whitten #5841</strain>
        <tissue evidence="2">Leaf</tissue>
    </source>
</reference>
<gene>
    <name evidence="2" type="ORF">KP509_27G019700</name>
</gene>
<name>A0A8T2RFW0_CERRI</name>
<comment type="caution">
    <text evidence="2">The sequence shown here is derived from an EMBL/GenBank/DDBJ whole genome shotgun (WGS) entry which is preliminary data.</text>
</comment>
<keyword evidence="1" id="KW-0472">Membrane</keyword>
<proteinExistence type="predicted"/>
<sequence>MYRGNIHSFSDLPFLLLAVAITTTVLMRLSTRSRQGCQPSEHCGS</sequence>
<organism evidence="2 3">
    <name type="scientific">Ceratopteris richardii</name>
    <name type="common">Triangle waterfern</name>
    <dbReference type="NCBI Taxonomy" id="49495"/>
    <lineage>
        <taxon>Eukaryota</taxon>
        <taxon>Viridiplantae</taxon>
        <taxon>Streptophyta</taxon>
        <taxon>Embryophyta</taxon>
        <taxon>Tracheophyta</taxon>
        <taxon>Polypodiopsida</taxon>
        <taxon>Polypodiidae</taxon>
        <taxon>Polypodiales</taxon>
        <taxon>Pteridineae</taxon>
        <taxon>Pteridaceae</taxon>
        <taxon>Parkerioideae</taxon>
        <taxon>Ceratopteris</taxon>
    </lineage>
</organism>